<dbReference type="SUPFAM" id="SSF54631">
    <property type="entry name" value="CBS-domain pair"/>
    <property type="match status" value="1"/>
</dbReference>
<dbReference type="SMART" id="SM00116">
    <property type="entry name" value="CBS"/>
    <property type="match status" value="2"/>
</dbReference>
<dbReference type="InterPro" id="IPR051257">
    <property type="entry name" value="Diverse_CBS-Domain"/>
</dbReference>
<organism evidence="4 5">
    <name type="scientific">Echinicola strongylocentroti</name>
    <dbReference type="NCBI Taxonomy" id="1795355"/>
    <lineage>
        <taxon>Bacteria</taxon>
        <taxon>Pseudomonadati</taxon>
        <taxon>Bacteroidota</taxon>
        <taxon>Cytophagia</taxon>
        <taxon>Cytophagales</taxon>
        <taxon>Cyclobacteriaceae</taxon>
        <taxon>Echinicola</taxon>
    </lineage>
</organism>
<dbReference type="EMBL" id="CP030041">
    <property type="protein sequence ID" value="AWW29364.1"/>
    <property type="molecule type" value="Genomic_DNA"/>
</dbReference>
<dbReference type="PANTHER" id="PTHR43080:SF2">
    <property type="entry name" value="CBS DOMAIN-CONTAINING PROTEIN"/>
    <property type="match status" value="1"/>
</dbReference>
<dbReference type="AlphaFoldDB" id="A0A2Z4IEL1"/>
<dbReference type="InterPro" id="IPR044729">
    <property type="entry name" value="CBS_bac"/>
</dbReference>
<dbReference type="PANTHER" id="PTHR43080">
    <property type="entry name" value="CBS DOMAIN-CONTAINING PROTEIN CBSX3, MITOCHONDRIAL"/>
    <property type="match status" value="1"/>
</dbReference>
<proteinExistence type="predicted"/>
<dbReference type="InterPro" id="IPR000644">
    <property type="entry name" value="CBS_dom"/>
</dbReference>
<evidence type="ECO:0000256" key="1">
    <source>
        <dbReference type="ARBA" id="ARBA00023122"/>
    </source>
</evidence>
<reference evidence="4 5" key="1">
    <citation type="submission" date="2018-06" db="EMBL/GenBank/DDBJ databases">
        <title>Echinicola strongylocentroti sp. nov., isolated from a sea urchin Strongylocentrotus intermedius.</title>
        <authorList>
            <person name="Bae S.S."/>
        </authorList>
    </citation>
    <scope>NUCLEOTIDE SEQUENCE [LARGE SCALE GENOMIC DNA]</scope>
    <source>
        <strain evidence="4 5">MEBiC08714</strain>
    </source>
</reference>
<name>A0A2Z4IEL1_9BACT</name>
<dbReference type="KEGG" id="est:DN752_03945"/>
<keyword evidence="5" id="KW-1185">Reference proteome</keyword>
<dbReference type="CDD" id="cd04629">
    <property type="entry name" value="CBS_pair_bac"/>
    <property type="match status" value="1"/>
</dbReference>
<keyword evidence="1 2" id="KW-0129">CBS domain</keyword>
<sequence>MVKSFQGVRIAESDTRASQPILVEDHMTTHLITFHPNDTIDYVIQLLTQKKISGAPVLDDQQNLVGIISEVDCLKEIIRGKYNNTPRMAGRVSEHMTKEVITMEPEVTIFDAAHQFLELKIRRFPVVKNGKLLGQISLSDIIRAMPRLKSATW</sequence>
<gene>
    <name evidence="4" type="ORF">DN752_03945</name>
</gene>
<protein>
    <submittedName>
        <fullName evidence="4">Inosine-5-monophosphate dehydrogenase</fullName>
    </submittedName>
</protein>
<evidence type="ECO:0000313" key="5">
    <source>
        <dbReference type="Proteomes" id="UP000248688"/>
    </source>
</evidence>
<feature type="domain" description="CBS" evidence="3">
    <location>
        <begin position="96"/>
        <end position="152"/>
    </location>
</feature>
<feature type="domain" description="CBS" evidence="3">
    <location>
        <begin position="27"/>
        <end position="85"/>
    </location>
</feature>
<dbReference type="Pfam" id="PF00571">
    <property type="entry name" value="CBS"/>
    <property type="match status" value="2"/>
</dbReference>
<dbReference type="OrthoDB" id="9790355at2"/>
<dbReference type="RefSeq" id="WP_112782780.1">
    <property type="nucleotide sequence ID" value="NZ_CP030041.1"/>
</dbReference>
<dbReference type="Proteomes" id="UP000248688">
    <property type="component" value="Chromosome"/>
</dbReference>
<dbReference type="Gene3D" id="3.10.580.10">
    <property type="entry name" value="CBS-domain"/>
    <property type="match status" value="1"/>
</dbReference>
<dbReference type="PROSITE" id="PS51371">
    <property type="entry name" value="CBS"/>
    <property type="match status" value="2"/>
</dbReference>
<evidence type="ECO:0000259" key="3">
    <source>
        <dbReference type="PROSITE" id="PS51371"/>
    </source>
</evidence>
<evidence type="ECO:0000256" key="2">
    <source>
        <dbReference type="PROSITE-ProRule" id="PRU00703"/>
    </source>
</evidence>
<evidence type="ECO:0000313" key="4">
    <source>
        <dbReference type="EMBL" id="AWW29364.1"/>
    </source>
</evidence>
<dbReference type="InterPro" id="IPR046342">
    <property type="entry name" value="CBS_dom_sf"/>
</dbReference>
<accession>A0A2Z4IEL1</accession>